<dbReference type="EMBL" id="CAMXCT030006679">
    <property type="protein sequence ID" value="CAL4805486.1"/>
    <property type="molecule type" value="Genomic_DNA"/>
</dbReference>
<dbReference type="Proteomes" id="UP001152797">
    <property type="component" value="Unassembled WGS sequence"/>
</dbReference>
<organism evidence="2">
    <name type="scientific">Cladocopium goreaui</name>
    <dbReference type="NCBI Taxonomy" id="2562237"/>
    <lineage>
        <taxon>Eukaryota</taxon>
        <taxon>Sar</taxon>
        <taxon>Alveolata</taxon>
        <taxon>Dinophyceae</taxon>
        <taxon>Suessiales</taxon>
        <taxon>Symbiodiniaceae</taxon>
        <taxon>Cladocopium</taxon>
    </lineage>
</organism>
<reference evidence="3 4" key="2">
    <citation type="submission" date="2024-05" db="EMBL/GenBank/DDBJ databases">
        <authorList>
            <person name="Chen Y."/>
            <person name="Shah S."/>
            <person name="Dougan E. K."/>
            <person name="Thang M."/>
            <person name="Chan C."/>
        </authorList>
    </citation>
    <scope>NUCLEOTIDE SEQUENCE [LARGE SCALE GENOMIC DNA]</scope>
</reference>
<comment type="caution">
    <text evidence="2">The sequence shown here is derived from an EMBL/GenBank/DDBJ whole genome shotgun (WGS) entry which is preliminary data.</text>
</comment>
<keyword evidence="4" id="KW-1185">Reference proteome</keyword>
<evidence type="ECO:0000313" key="4">
    <source>
        <dbReference type="Proteomes" id="UP001152797"/>
    </source>
</evidence>
<reference evidence="2" key="1">
    <citation type="submission" date="2022-10" db="EMBL/GenBank/DDBJ databases">
        <authorList>
            <person name="Chen Y."/>
            <person name="Dougan E. K."/>
            <person name="Chan C."/>
            <person name="Rhodes N."/>
            <person name="Thang M."/>
        </authorList>
    </citation>
    <scope>NUCLEOTIDE SEQUENCE</scope>
</reference>
<dbReference type="EMBL" id="CAMXCT020006679">
    <property type="protein sequence ID" value="CAL1171549.1"/>
    <property type="molecule type" value="Genomic_DNA"/>
</dbReference>
<accession>A0A9P1M322</accession>
<evidence type="ECO:0000313" key="3">
    <source>
        <dbReference type="EMBL" id="CAL4805486.1"/>
    </source>
</evidence>
<dbReference type="AlphaFoldDB" id="A0A9P1M322"/>
<sequence length="187" mass="21171">MVRRMLYMQAGRFFQQNTLADHELRGPLHEFLIQQELLAFYAKVGLFAVQWMENEDPSRVATVGHEPVIPDMEISVAQVGRRAHEAPAQMQFPGLHKVQRDLGDLRSAVVVEAVAPPAEDGRSFKFNKRIASGSFDPALKRKPQSRQFSSREDLAPKVPQANEESNEVNQTVETPEKKDTTMQSSWI</sequence>
<proteinExistence type="predicted"/>
<evidence type="ECO:0000256" key="1">
    <source>
        <dbReference type="SAM" id="MobiDB-lite"/>
    </source>
</evidence>
<name>A0A9P1M322_9DINO</name>
<evidence type="ECO:0000313" key="2">
    <source>
        <dbReference type="EMBL" id="CAI4018174.1"/>
    </source>
</evidence>
<gene>
    <name evidence="2" type="ORF">C1SCF055_LOCUS42766</name>
</gene>
<feature type="region of interest" description="Disordered" evidence="1">
    <location>
        <begin position="136"/>
        <end position="187"/>
    </location>
</feature>
<dbReference type="EMBL" id="CAMXCT010006679">
    <property type="protein sequence ID" value="CAI4018174.1"/>
    <property type="molecule type" value="Genomic_DNA"/>
</dbReference>
<protein>
    <submittedName>
        <fullName evidence="2">Uncharacterized protein</fullName>
    </submittedName>
</protein>